<dbReference type="Proteomes" id="UP000006334">
    <property type="component" value="Unassembled WGS sequence"/>
</dbReference>
<dbReference type="InterPro" id="IPR024079">
    <property type="entry name" value="MetalloPept_cat_dom_sf"/>
</dbReference>
<dbReference type="Gene3D" id="2.60.40.2810">
    <property type="match status" value="1"/>
</dbReference>
<evidence type="ECO:0000313" key="3">
    <source>
        <dbReference type="Proteomes" id="UP000006334"/>
    </source>
</evidence>
<feature type="chain" id="PRO_5003900066" evidence="1">
    <location>
        <begin position="24"/>
        <end position="884"/>
    </location>
</feature>
<dbReference type="Pfam" id="PF13583">
    <property type="entry name" value="Reprolysin_4"/>
    <property type="match status" value="1"/>
</dbReference>
<dbReference type="OrthoDB" id="5242130at2"/>
<accession>K6YHD4</accession>
<gene>
    <name evidence="2" type="ORF">GLIP_3419</name>
</gene>
<keyword evidence="3" id="KW-1185">Reference proteome</keyword>
<dbReference type="AlphaFoldDB" id="K6YHD4"/>
<evidence type="ECO:0000313" key="2">
    <source>
        <dbReference type="EMBL" id="GAC16033.1"/>
    </source>
</evidence>
<comment type="caution">
    <text evidence="2">The sequence shown here is derived from an EMBL/GenBank/DDBJ whole genome shotgun (WGS) entry which is preliminary data.</text>
</comment>
<keyword evidence="1" id="KW-0732">Signal</keyword>
<dbReference type="Pfam" id="PF17963">
    <property type="entry name" value="Big_9"/>
    <property type="match status" value="1"/>
</dbReference>
<dbReference type="SUPFAM" id="SSF55486">
    <property type="entry name" value="Metalloproteases ('zincins'), catalytic domain"/>
    <property type="match status" value="1"/>
</dbReference>
<sequence length="884" mass="95638">MTFKIRLCFVLVLLGTVSTFVSAQSKQDLWQQSTKVAGIDARFKQSILKGYELNIDSVALDKLKTNQLSEFTLAIPTPEGEFLPFKFKQVKVMADELAAKFPSIRSFSGFNINNPKDEGRFDLSDDGLSGMFKIDGQWAILTFDKLNDKQDYVSYWVKDEVYPNTENSHLIQQQDFLSLPSNIKALSRSLDATNNEAARANGNAVTTYRIAISTSGEYTTQNGGEAGTIAELARLINRINEVLLTDLAIQFEIVANNDRIIYTDSSTDPFTNNASDDLDANQIAIDDLIGAANYDIGHVLNTDSGGLATIQSICVENFKARGQTGSNRPFGESFYIGLVIHEFGHQLGAEHTFNAANSGACSEDQRSRNSAVEPGSGSTVMSYAGICGSQNIEDDSEDYFHSHSVEQIQTVLSRRNCGSVESNGNAIPVISTSQYNHTIPANTPFVLSAEVTDADNDQLTFVWDQINPGGFDGITESAQEMAEDNGFNPLFRSNPPSSSATRYFPQLNQVLNNSVSFGEAYPTTERELTFELMVRDGNGGVNTLLANLDVQPTNDAFSVSRPETDVRWIGGQSHLVQWNVAQTNVSPISCANVDILLDADGDQVFESILLANTSNDGQENIISPSTDTSNARLMVRCSDNVFYAVNPGRFEIVPGDDPVAPLITGQITRSASEDTSFTLDFDDLIVDDPDSAYPSNFSLDILPGANYVATGTSVTPNTDFSGTLTLNVVVNDGVSDSNVFAFVVQIEAVNDAPVAVNDSLTIEQDSGQISIDALDNDTDVDQDTLIISDVTYVGSGRVSIENGLILYTPANGFFGSDSIIYRIEDPSFATDSGTINITVTQINTNPTPPPTTTPDNSSGGGSIGWMLSLLVLLRLSAFKAVGNK</sequence>
<evidence type="ECO:0000256" key="1">
    <source>
        <dbReference type="SAM" id="SignalP"/>
    </source>
</evidence>
<organism evidence="2 3">
    <name type="scientific">Aliiglaciecola lipolytica E3</name>
    <dbReference type="NCBI Taxonomy" id="1127673"/>
    <lineage>
        <taxon>Bacteria</taxon>
        <taxon>Pseudomonadati</taxon>
        <taxon>Pseudomonadota</taxon>
        <taxon>Gammaproteobacteria</taxon>
        <taxon>Alteromonadales</taxon>
        <taxon>Alteromonadaceae</taxon>
        <taxon>Aliiglaciecola</taxon>
    </lineage>
</organism>
<dbReference type="EMBL" id="BAEN01000065">
    <property type="protein sequence ID" value="GAC16033.1"/>
    <property type="molecule type" value="Genomic_DNA"/>
</dbReference>
<dbReference type="eggNOG" id="COG4935">
    <property type="taxonomic scope" value="Bacteria"/>
</dbReference>
<protein>
    <submittedName>
        <fullName evidence="2">PPE repeat-containing protein</fullName>
    </submittedName>
</protein>
<proteinExistence type="predicted"/>
<dbReference type="RefSeq" id="WP_008845836.1">
    <property type="nucleotide sequence ID" value="NZ_BAEN01000065.1"/>
</dbReference>
<dbReference type="eggNOG" id="COG2931">
    <property type="taxonomic scope" value="Bacteria"/>
</dbReference>
<name>K6YHD4_9ALTE</name>
<dbReference type="STRING" id="1127673.GLIP_3419"/>
<dbReference type="GO" id="GO:0008237">
    <property type="term" value="F:metallopeptidase activity"/>
    <property type="evidence" value="ECO:0007669"/>
    <property type="project" value="InterPro"/>
</dbReference>
<feature type="signal peptide" evidence="1">
    <location>
        <begin position="1"/>
        <end position="23"/>
    </location>
</feature>
<dbReference type="Gene3D" id="3.40.390.10">
    <property type="entry name" value="Collagenase (Catalytic Domain)"/>
    <property type="match status" value="1"/>
</dbReference>
<reference evidence="2 3" key="1">
    <citation type="journal article" date="2017" name="Antonie Van Leeuwenhoek">
        <title>Rhizobium rhizosphaerae sp. nov., a novel species isolated from rice rhizosphere.</title>
        <authorList>
            <person name="Zhao J.J."/>
            <person name="Zhang J."/>
            <person name="Zhang R.J."/>
            <person name="Zhang C.W."/>
            <person name="Yin H.Q."/>
            <person name="Zhang X.X."/>
        </authorList>
    </citation>
    <scope>NUCLEOTIDE SEQUENCE [LARGE SCALE GENOMIC DNA]</scope>
    <source>
        <strain evidence="2 3">E3</strain>
    </source>
</reference>